<evidence type="ECO:0000313" key="2">
    <source>
        <dbReference type="EMBL" id="EPB92466.1"/>
    </source>
</evidence>
<name>S2JQ89_MUCC1</name>
<feature type="compositionally biased region" description="Polar residues" evidence="1">
    <location>
        <begin position="154"/>
        <end position="163"/>
    </location>
</feature>
<dbReference type="OrthoDB" id="2212118at2759"/>
<sequence>MPKSHLRPPALNGLRSAHILSDATRQAHNIPDGILTGEVAHWKDIEKLVSDYFKNVRVPTRKWSDLYNNVKRSLAKLKGSNSNVKIDLLLGRYASKVESYIADQDVTRSFQEAFRSSLLAHDLETSRDRALAQGRVTGNILSELGAQQLAREVSSMSETSEANSDVPEADQNDDILETDDPFAPIGQSPMASHITIVKGNSIYQLQTPSKNVASPNKPALQKEDIQQLTSIADICINSSTRKTCSRDLLQLSNSIIAKRKEYSSLHSLEVFDLALQCTSLQDRATIDAFLANLHPGVNADPVVSRFIKKTISEFALGSQRATPYTSDDERTIYIEVFVPLFRYFALMGKKLVFIWSEKAMKNTSSTWIIDTNYKKSGVNKKLLDGIGVMIEEDISWLLIESSGYGKEQNYTHSVEDCIKNLKNGTDSLKYIMSKYKNASISTMKKVKIYSVQIIQTNMSLVCYQLKNGQKWSCYECFAAEVPLLWSKRSLWLPVLEMFGFLHQELIEQEQVHAELLKESLGIANVEGDKISSLIDDAV</sequence>
<keyword evidence="3" id="KW-1185">Reference proteome</keyword>
<proteinExistence type="predicted"/>
<dbReference type="Proteomes" id="UP000014254">
    <property type="component" value="Unassembled WGS sequence"/>
</dbReference>
<organism evidence="2 3">
    <name type="scientific">Mucor circinelloides f. circinelloides (strain 1006PhL)</name>
    <name type="common">Mucormycosis agent</name>
    <name type="synonym">Calyptromyces circinelloides</name>
    <dbReference type="NCBI Taxonomy" id="1220926"/>
    <lineage>
        <taxon>Eukaryota</taxon>
        <taxon>Fungi</taxon>
        <taxon>Fungi incertae sedis</taxon>
        <taxon>Mucoromycota</taxon>
        <taxon>Mucoromycotina</taxon>
        <taxon>Mucoromycetes</taxon>
        <taxon>Mucorales</taxon>
        <taxon>Mucorineae</taxon>
        <taxon>Mucoraceae</taxon>
        <taxon>Mucor</taxon>
    </lineage>
</organism>
<accession>S2JQ89</accession>
<reference evidence="3" key="1">
    <citation type="submission" date="2013-05" db="EMBL/GenBank/DDBJ databases">
        <title>The Genome sequence of Mucor circinelloides f. circinelloides 1006PhL.</title>
        <authorList>
            <consortium name="The Broad Institute Genomics Platform"/>
            <person name="Cuomo C."/>
            <person name="Earl A."/>
            <person name="Findley K."/>
            <person name="Lee S.C."/>
            <person name="Walker B."/>
            <person name="Young S."/>
            <person name="Zeng Q."/>
            <person name="Gargeya S."/>
            <person name="Fitzgerald M."/>
            <person name="Haas B."/>
            <person name="Abouelleil A."/>
            <person name="Allen A.W."/>
            <person name="Alvarado L."/>
            <person name="Arachchi H.M."/>
            <person name="Berlin A.M."/>
            <person name="Chapman S.B."/>
            <person name="Gainer-Dewar J."/>
            <person name="Goldberg J."/>
            <person name="Griggs A."/>
            <person name="Gujja S."/>
            <person name="Hansen M."/>
            <person name="Howarth C."/>
            <person name="Imamovic A."/>
            <person name="Ireland A."/>
            <person name="Larimer J."/>
            <person name="McCowan C."/>
            <person name="Murphy C."/>
            <person name="Pearson M."/>
            <person name="Poon T.W."/>
            <person name="Priest M."/>
            <person name="Roberts A."/>
            <person name="Saif S."/>
            <person name="Shea T."/>
            <person name="Sisk P."/>
            <person name="Sykes S."/>
            <person name="Wortman J."/>
            <person name="Nusbaum C."/>
            <person name="Birren B."/>
        </authorList>
    </citation>
    <scope>NUCLEOTIDE SEQUENCE [LARGE SCALE GENOMIC DNA]</scope>
    <source>
        <strain evidence="3">1006PhL</strain>
    </source>
</reference>
<evidence type="ECO:0000313" key="3">
    <source>
        <dbReference type="Proteomes" id="UP000014254"/>
    </source>
</evidence>
<dbReference type="AlphaFoldDB" id="S2JQ89"/>
<evidence type="ECO:0000256" key="1">
    <source>
        <dbReference type="SAM" id="MobiDB-lite"/>
    </source>
</evidence>
<dbReference type="eggNOG" id="ENOG502TJ6B">
    <property type="taxonomic scope" value="Eukaryota"/>
</dbReference>
<dbReference type="EMBL" id="KE123900">
    <property type="protein sequence ID" value="EPB92466.1"/>
    <property type="molecule type" value="Genomic_DNA"/>
</dbReference>
<dbReference type="VEuPathDB" id="FungiDB:HMPREF1544_00764"/>
<protein>
    <submittedName>
        <fullName evidence="2">Uncharacterized protein</fullName>
    </submittedName>
</protein>
<feature type="region of interest" description="Disordered" evidence="1">
    <location>
        <begin position="152"/>
        <end position="173"/>
    </location>
</feature>
<gene>
    <name evidence="2" type="ORF">HMPREF1544_00764</name>
</gene>
<dbReference type="InParanoid" id="S2JQ89"/>